<keyword evidence="7" id="KW-0862">Zinc</keyword>
<dbReference type="HAMAP" id="MF_00152">
    <property type="entry name" value="Nfo"/>
    <property type="match status" value="1"/>
</dbReference>
<dbReference type="NCBIfam" id="NF002199">
    <property type="entry name" value="PRK01060.1-4"/>
    <property type="match status" value="1"/>
</dbReference>
<reference evidence="11 12" key="1">
    <citation type="journal article" date="2019" name="Nat. Ecol. Evol.">
        <title>Megaphylogeny resolves global patterns of mushroom evolution.</title>
        <authorList>
            <person name="Varga T."/>
            <person name="Krizsan K."/>
            <person name="Foldi C."/>
            <person name="Dima B."/>
            <person name="Sanchez-Garcia M."/>
            <person name="Sanchez-Ramirez S."/>
            <person name="Szollosi G.J."/>
            <person name="Szarkandi J.G."/>
            <person name="Papp V."/>
            <person name="Albert L."/>
            <person name="Andreopoulos W."/>
            <person name="Angelini C."/>
            <person name="Antonin V."/>
            <person name="Barry K.W."/>
            <person name="Bougher N.L."/>
            <person name="Buchanan P."/>
            <person name="Buyck B."/>
            <person name="Bense V."/>
            <person name="Catcheside P."/>
            <person name="Chovatia M."/>
            <person name="Cooper J."/>
            <person name="Damon W."/>
            <person name="Desjardin D."/>
            <person name="Finy P."/>
            <person name="Geml J."/>
            <person name="Haridas S."/>
            <person name="Hughes K."/>
            <person name="Justo A."/>
            <person name="Karasinski D."/>
            <person name="Kautmanova I."/>
            <person name="Kiss B."/>
            <person name="Kocsube S."/>
            <person name="Kotiranta H."/>
            <person name="LaButti K.M."/>
            <person name="Lechner B.E."/>
            <person name="Liimatainen K."/>
            <person name="Lipzen A."/>
            <person name="Lukacs Z."/>
            <person name="Mihaltcheva S."/>
            <person name="Morgado L.N."/>
            <person name="Niskanen T."/>
            <person name="Noordeloos M.E."/>
            <person name="Ohm R.A."/>
            <person name="Ortiz-Santana B."/>
            <person name="Ovrebo C."/>
            <person name="Racz N."/>
            <person name="Riley R."/>
            <person name="Savchenko A."/>
            <person name="Shiryaev A."/>
            <person name="Soop K."/>
            <person name="Spirin V."/>
            <person name="Szebenyi C."/>
            <person name="Tomsovsky M."/>
            <person name="Tulloss R.E."/>
            <person name="Uehling J."/>
            <person name="Grigoriev I.V."/>
            <person name="Vagvolgyi C."/>
            <person name="Papp T."/>
            <person name="Martin F.M."/>
            <person name="Miettinen O."/>
            <person name="Hibbett D.S."/>
            <person name="Nagy L.G."/>
        </authorList>
    </citation>
    <scope>NUCLEOTIDE SEQUENCE [LARGE SCALE GENOMIC DNA]</scope>
    <source>
        <strain evidence="11 12">FP101781</strain>
    </source>
</reference>
<feature type="region of interest" description="Disordered" evidence="9">
    <location>
        <begin position="99"/>
        <end position="172"/>
    </location>
</feature>
<dbReference type="GO" id="GO:0008081">
    <property type="term" value="F:phosphoric diester hydrolase activity"/>
    <property type="evidence" value="ECO:0007669"/>
    <property type="project" value="TreeGrafter"/>
</dbReference>
<comment type="cofactor">
    <cofactor evidence="1">
        <name>Zn(2+)</name>
        <dbReference type="ChEBI" id="CHEBI:29105"/>
    </cofactor>
</comment>
<keyword evidence="11" id="KW-0255">Endonuclease</keyword>
<accession>A0A4Y7SHW7</accession>
<gene>
    <name evidence="11" type="ORF">FA13DRAFT_1695905</name>
</gene>
<keyword evidence="11" id="KW-0540">Nuclease</keyword>
<dbReference type="AlphaFoldDB" id="A0A4Y7SHW7"/>
<keyword evidence="12" id="KW-1185">Reference proteome</keyword>
<dbReference type="STRING" id="71717.A0A4Y7SHW7"/>
<evidence type="ECO:0000313" key="12">
    <source>
        <dbReference type="Proteomes" id="UP000298030"/>
    </source>
</evidence>
<dbReference type="GO" id="GO:0005739">
    <property type="term" value="C:mitochondrion"/>
    <property type="evidence" value="ECO:0007669"/>
    <property type="project" value="TreeGrafter"/>
</dbReference>
<dbReference type="Pfam" id="PF01261">
    <property type="entry name" value="AP_endonuc_2"/>
    <property type="match status" value="1"/>
</dbReference>
<name>A0A4Y7SHW7_COPMI</name>
<dbReference type="PANTHER" id="PTHR21445">
    <property type="entry name" value="ENDONUCLEASE IV ENDODEOXYRIBONUCLEASE IV"/>
    <property type="match status" value="1"/>
</dbReference>
<dbReference type="PROSITE" id="PS51432">
    <property type="entry name" value="AP_NUCLEASE_F2_4"/>
    <property type="match status" value="1"/>
</dbReference>
<dbReference type="PANTHER" id="PTHR21445:SF0">
    <property type="entry name" value="APURINIC-APYRIMIDINIC ENDONUCLEASE"/>
    <property type="match status" value="1"/>
</dbReference>
<feature type="compositionally biased region" description="Basic residues" evidence="9">
    <location>
        <begin position="105"/>
        <end position="115"/>
    </location>
</feature>
<evidence type="ECO:0000256" key="9">
    <source>
        <dbReference type="SAM" id="MobiDB-lite"/>
    </source>
</evidence>
<protein>
    <recommendedName>
        <fullName evidence="3">Apurinic-apyrimidinic endonuclease 1</fullName>
    </recommendedName>
</protein>
<dbReference type="NCBIfam" id="TIGR00587">
    <property type="entry name" value="nfo"/>
    <property type="match status" value="1"/>
</dbReference>
<sequence>MFASRARISLSPYLFISAPRSFHARALRPRPSLPTQASYLHAPVRFGMPVQTRQSSAAVVVRDADPGPSRPRKRVKVTVEESKVFGEVVDELVEGDFAPSSASTTKRKTKRKRRVVKAEESSALVESDEEEEGDTQRILSDPKPPRSSGAKAKATPKPKGKTEAKPKAYDPTSFLPRVSSPWKVGAHVSAAGGVENAVVNAAMIGANAFALFLKPQRTWASAPLSASSVALFKERMEELSYEAKHVLPHGSYLVNLGNPDGEKRKKSYDCFIDDLKRCEALCLRYYNFHPGSTVGQTTREESIRLIGESLNEAHKATKGVVTVIENMAGAGNVIGSTFEDIRDIIGWVEDKTRVGVCFDTCHAYAAGYDISTQAGWEETMQKFDEVVGIRYLVGMHLNDSKTACGSRRDRHENLGMGTLGLPAFRAILTDPRTRDIPLILETPSFERPKEVWGVEVGVLNALSVLGPATEKRSMEELAEEVRRAVGKASLEAGKGKRGAKKVVRKKRKRGGEEEEDGEEDGDEE</sequence>
<dbReference type="GO" id="GO:0003677">
    <property type="term" value="F:DNA binding"/>
    <property type="evidence" value="ECO:0007669"/>
    <property type="project" value="InterPro"/>
</dbReference>
<comment type="similarity">
    <text evidence="2">Belongs to the AP endonuclease 2 family.</text>
</comment>
<keyword evidence="4" id="KW-0479">Metal-binding</keyword>
<dbReference type="EMBL" id="QPFP01000111">
    <property type="protein sequence ID" value="TEB21425.1"/>
    <property type="molecule type" value="Genomic_DNA"/>
</dbReference>
<evidence type="ECO:0000259" key="10">
    <source>
        <dbReference type="Pfam" id="PF01261"/>
    </source>
</evidence>
<keyword evidence="6" id="KW-0378">Hydrolase</keyword>
<evidence type="ECO:0000256" key="2">
    <source>
        <dbReference type="ARBA" id="ARBA00005340"/>
    </source>
</evidence>
<feature type="region of interest" description="Disordered" evidence="9">
    <location>
        <begin position="485"/>
        <end position="524"/>
    </location>
</feature>
<evidence type="ECO:0000256" key="8">
    <source>
        <dbReference type="ARBA" id="ARBA00023204"/>
    </source>
</evidence>
<dbReference type="GO" id="GO:0005634">
    <property type="term" value="C:nucleus"/>
    <property type="evidence" value="ECO:0007669"/>
    <property type="project" value="TreeGrafter"/>
</dbReference>
<organism evidence="11 12">
    <name type="scientific">Coprinellus micaceus</name>
    <name type="common">Glistening ink-cap mushroom</name>
    <name type="synonym">Coprinus micaceus</name>
    <dbReference type="NCBI Taxonomy" id="71717"/>
    <lineage>
        <taxon>Eukaryota</taxon>
        <taxon>Fungi</taxon>
        <taxon>Dikarya</taxon>
        <taxon>Basidiomycota</taxon>
        <taxon>Agaricomycotina</taxon>
        <taxon>Agaricomycetes</taxon>
        <taxon>Agaricomycetidae</taxon>
        <taxon>Agaricales</taxon>
        <taxon>Agaricineae</taxon>
        <taxon>Psathyrellaceae</taxon>
        <taxon>Coprinellus</taxon>
    </lineage>
</organism>
<proteinExistence type="inferred from homology"/>
<keyword evidence="8" id="KW-0234">DNA repair</keyword>
<evidence type="ECO:0000256" key="3">
    <source>
        <dbReference type="ARBA" id="ARBA00021759"/>
    </source>
</evidence>
<evidence type="ECO:0000256" key="5">
    <source>
        <dbReference type="ARBA" id="ARBA00022763"/>
    </source>
</evidence>
<dbReference type="InterPro" id="IPR036237">
    <property type="entry name" value="Xyl_isomerase-like_sf"/>
</dbReference>
<dbReference type="Proteomes" id="UP000298030">
    <property type="component" value="Unassembled WGS sequence"/>
</dbReference>
<dbReference type="SMART" id="SM00518">
    <property type="entry name" value="AP2Ec"/>
    <property type="match status" value="1"/>
</dbReference>
<feature type="compositionally biased region" description="Acidic residues" evidence="9">
    <location>
        <begin position="512"/>
        <end position="524"/>
    </location>
</feature>
<dbReference type="OrthoDB" id="7663182at2759"/>
<dbReference type="GO" id="GO:0003906">
    <property type="term" value="F:DNA-(apurinic or apyrimidinic site) endonuclease activity"/>
    <property type="evidence" value="ECO:0007669"/>
    <property type="project" value="TreeGrafter"/>
</dbReference>
<dbReference type="PROSITE" id="PS00731">
    <property type="entry name" value="AP_NUCLEASE_F2_3"/>
    <property type="match status" value="1"/>
</dbReference>
<evidence type="ECO:0000256" key="4">
    <source>
        <dbReference type="ARBA" id="ARBA00022723"/>
    </source>
</evidence>
<evidence type="ECO:0000256" key="6">
    <source>
        <dbReference type="ARBA" id="ARBA00022801"/>
    </source>
</evidence>
<dbReference type="InterPro" id="IPR018246">
    <property type="entry name" value="AP_endonuc_F2_Zn_BS"/>
</dbReference>
<evidence type="ECO:0000256" key="1">
    <source>
        <dbReference type="ARBA" id="ARBA00001947"/>
    </source>
</evidence>
<dbReference type="GO" id="GO:0008270">
    <property type="term" value="F:zinc ion binding"/>
    <property type="evidence" value="ECO:0007669"/>
    <property type="project" value="InterPro"/>
</dbReference>
<dbReference type="FunFam" id="3.20.20.150:FF:000001">
    <property type="entry name" value="Probable endonuclease 4"/>
    <property type="match status" value="1"/>
</dbReference>
<keyword evidence="5" id="KW-0227">DNA damage</keyword>
<evidence type="ECO:0000313" key="11">
    <source>
        <dbReference type="EMBL" id="TEB21425.1"/>
    </source>
</evidence>
<evidence type="ECO:0000256" key="7">
    <source>
        <dbReference type="ARBA" id="ARBA00022833"/>
    </source>
</evidence>
<dbReference type="GO" id="GO:0006284">
    <property type="term" value="P:base-excision repair"/>
    <property type="evidence" value="ECO:0007669"/>
    <property type="project" value="TreeGrafter"/>
</dbReference>
<dbReference type="CDD" id="cd00019">
    <property type="entry name" value="AP2Ec"/>
    <property type="match status" value="1"/>
</dbReference>
<dbReference type="Gene3D" id="3.20.20.150">
    <property type="entry name" value="Divalent-metal-dependent TIM barrel enzymes"/>
    <property type="match status" value="1"/>
</dbReference>
<dbReference type="SUPFAM" id="SSF51658">
    <property type="entry name" value="Xylose isomerase-like"/>
    <property type="match status" value="1"/>
</dbReference>
<feature type="domain" description="Xylose isomerase-like TIM barrel" evidence="10">
    <location>
        <begin position="200"/>
        <end position="459"/>
    </location>
</feature>
<dbReference type="InterPro" id="IPR013022">
    <property type="entry name" value="Xyl_isomerase-like_TIM-brl"/>
</dbReference>
<dbReference type="PROSITE" id="PS00730">
    <property type="entry name" value="AP_NUCLEASE_F2_2"/>
    <property type="match status" value="1"/>
</dbReference>
<comment type="caution">
    <text evidence="11">The sequence shown here is derived from an EMBL/GenBank/DDBJ whole genome shotgun (WGS) entry which is preliminary data.</text>
</comment>
<dbReference type="InterPro" id="IPR001719">
    <property type="entry name" value="AP_endonuc_2"/>
</dbReference>
<feature type="compositionally biased region" description="Basic residues" evidence="9">
    <location>
        <begin position="495"/>
        <end position="509"/>
    </location>
</feature>